<dbReference type="AlphaFoldDB" id="A0A839GPU6"/>
<accession>A0A839GPU6</accession>
<feature type="transmembrane region" description="Helical" evidence="1">
    <location>
        <begin position="68"/>
        <end position="91"/>
    </location>
</feature>
<evidence type="ECO:0000313" key="2">
    <source>
        <dbReference type="EMBL" id="MBA9078799.1"/>
    </source>
</evidence>
<feature type="transmembrane region" description="Helical" evidence="1">
    <location>
        <begin position="111"/>
        <end position="133"/>
    </location>
</feature>
<feature type="transmembrane region" description="Helical" evidence="1">
    <location>
        <begin position="145"/>
        <end position="165"/>
    </location>
</feature>
<name>A0A839GPU6_9BACT</name>
<evidence type="ECO:0000256" key="1">
    <source>
        <dbReference type="SAM" id="Phobius"/>
    </source>
</evidence>
<sequence>MKSSYLNWIQRHYSKIIHSIAFYPAIIAVGFLVLSYVLLAIDFSPFGKSIKAQWDFISLKDASTARTIAATIAAGILSLTVFSFSMVMILLNQAASNMSNRVLDSMIGNRFQQWVLGFYIGTIVYALFLLSTIRDIDSGVHVPALSVYLLIFLTVVDIFLFIYFLHYITQSVKYDTIIERIHRQTKNSLEKLCPLREQVESVSFTAPHVQEVTLQASSTLQAVNEKGLLRFCQHNQCQIRFHHPTGTFLLAGTPFLTVYAQQPLSKESLQEVQRLVLFYRGEPVAQNAYYGFKQLREVALKALSPGINDPGTAVLSLQALADLFAFRMEHFPREQEKDQQGAVRVLKKETTFAELFTDTLYPIWDYGKEDRTLRQALHHLLLLLKAKAHPPAQQQCIEHLLQTVKNQERQKDAL</sequence>
<comment type="caution">
    <text evidence="2">The sequence shown here is derived from an EMBL/GenBank/DDBJ whole genome shotgun (WGS) entry which is preliminary data.</text>
</comment>
<protein>
    <submittedName>
        <fullName evidence="2">Putative membrane protein</fullName>
    </submittedName>
</protein>
<proteinExistence type="predicted"/>
<feature type="transmembrane region" description="Helical" evidence="1">
    <location>
        <begin position="20"/>
        <end position="41"/>
    </location>
</feature>
<keyword evidence="1" id="KW-0812">Transmembrane</keyword>
<dbReference type="InterPro" id="IPR018723">
    <property type="entry name" value="DUF2254_membrane"/>
</dbReference>
<evidence type="ECO:0000313" key="3">
    <source>
        <dbReference type="Proteomes" id="UP000563094"/>
    </source>
</evidence>
<gene>
    <name evidence="2" type="ORF">FHS90_003529</name>
</gene>
<reference evidence="2 3" key="1">
    <citation type="submission" date="2020-08" db="EMBL/GenBank/DDBJ databases">
        <title>Genomic Encyclopedia of Type Strains, Phase IV (KMG-IV): sequencing the most valuable type-strain genomes for metagenomic binning, comparative biology and taxonomic classification.</title>
        <authorList>
            <person name="Goeker M."/>
        </authorList>
    </citation>
    <scope>NUCLEOTIDE SEQUENCE [LARGE SCALE GENOMIC DNA]</scope>
    <source>
        <strain evidence="2 3">DSM 29854</strain>
    </source>
</reference>
<dbReference type="Pfam" id="PF10011">
    <property type="entry name" value="DUF2254"/>
    <property type="match status" value="1"/>
</dbReference>
<dbReference type="EMBL" id="JACJIQ010000015">
    <property type="protein sequence ID" value="MBA9078799.1"/>
    <property type="molecule type" value="Genomic_DNA"/>
</dbReference>
<keyword evidence="3" id="KW-1185">Reference proteome</keyword>
<keyword evidence="1" id="KW-0472">Membrane</keyword>
<keyword evidence="1" id="KW-1133">Transmembrane helix</keyword>
<dbReference type="RefSeq" id="WP_182513908.1">
    <property type="nucleotide sequence ID" value="NZ_JACJIQ010000015.1"/>
</dbReference>
<organism evidence="2 3">
    <name type="scientific">Rufibacter quisquiliarum</name>
    <dbReference type="NCBI Taxonomy" id="1549639"/>
    <lineage>
        <taxon>Bacteria</taxon>
        <taxon>Pseudomonadati</taxon>
        <taxon>Bacteroidota</taxon>
        <taxon>Cytophagia</taxon>
        <taxon>Cytophagales</taxon>
        <taxon>Hymenobacteraceae</taxon>
        <taxon>Rufibacter</taxon>
    </lineage>
</organism>
<dbReference type="Proteomes" id="UP000563094">
    <property type="component" value="Unassembled WGS sequence"/>
</dbReference>